<organism evidence="1 2">
    <name type="scientific">Portunus trituberculatus</name>
    <name type="common">Swimming crab</name>
    <name type="synonym">Neptunus trituberculatus</name>
    <dbReference type="NCBI Taxonomy" id="210409"/>
    <lineage>
        <taxon>Eukaryota</taxon>
        <taxon>Metazoa</taxon>
        <taxon>Ecdysozoa</taxon>
        <taxon>Arthropoda</taxon>
        <taxon>Crustacea</taxon>
        <taxon>Multicrustacea</taxon>
        <taxon>Malacostraca</taxon>
        <taxon>Eumalacostraca</taxon>
        <taxon>Eucarida</taxon>
        <taxon>Decapoda</taxon>
        <taxon>Pleocyemata</taxon>
        <taxon>Brachyura</taxon>
        <taxon>Eubrachyura</taxon>
        <taxon>Portunoidea</taxon>
        <taxon>Portunidae</taxon>
        <taxon>Portuninae</taxon>
        <taxon>Portunus</taxon>
    </lineage>
</organism>
<evidence type="ECO:0000313" key="2">
    <source>
        <dbReference type="Proteomes" id="UP000324222"/>
    </source>
</evidence>
<protein>
    <submittedName>
        <fullName evidence="1">Uncharacterized protein</fullName>
    </submittedName>
</protein>
<reference evidence="1 2" key="1">
    <citation type="submission" date="2019-05" db="EMBL/GenBank/DDBJ databases">
        <title>Another draft genome of Portunus trituberculatus and its Hox gene families provides insights of decapod evolution.</title>
        <authorList>
            <person name="Jeong J.-H."/>
            <person name="Song I."/>
            <person name="Kim S."/>
            <person name="Choi T."/>
            <person name="Kim D."/>
            <person name="Ryu S."/>
            <person name="Kim W."/>
        </authorList>
    </citation>
    <scope>NUCLEOTIDE SEQUENCE [LARGE SCALE GENOMIC DNA]</scope>
    <source>
        <tissue evidence="1">Muscle</tissue>
    </source>
</reference>
<name>A0A5B7G2K9_PORTR</name>
<comment type="caution">
    <text evidence="1">The sequence shown here is derived from an EMBL/GenBank/DDBJ whole genome shotgun (WGS) entry which is preliminary data.</text>
</comment>
<keyword evidence="2" id="KW-1185">Reference proteome</keyword>
<accession>A0A5B7G2K9</accession>
<sequence length="104" mass="11767">MRREGQSLLHHLHPGVRHEQVFPEKLRGNSSSPESFVWNAARGREGRETVGGWSPYINTFYFNASPTDVPLRVLEGEQPALDCVPRCTPQIRTQKAASSRPKTR</sequence>
<dbReference type="AlphaFoldDB" id="A0A5B7G2K9"/>
<dbReference type="EMBL" id="VSRR010011422">
    <property type="protein sequence ID" value="MPC53162.1"/>
    <property type="molecule type" value="Genomic_DNA"/>
</dbReference>
<gene>
    <name evidence="1" type="ORF">E2C01_047048</name>
</gene>
<evidence type="ECO:0000313" key="1">
    <source>
        <dbReference type="EMBL" id="MPC53162.1"/>
    </source>
</evidence>
<dbReference type="Proteomes" id="UP000324222">
    <property type="component" value="Unassembled WGS sequence"/>
</dbReference>
<proteinExistence type="predicted"/>